<comment type="caution">
    <text evidence="2">The sequence shown here is derived from an EMBL/GenBank/DDBJ whole genome shotgun (WGS) entry which is preliminary data.</text>
</comment>
<proteinExistence type="predicted"/>
<accession>A0A829WF38</accession>
<evidence type="ECO:0000313" key="2">
    <source>
        <dbReference type="EMBL" id="GEA38271.1"/>
    </source>
</evidence>
<evidence type="ECO:0000256" key="1">
    <source>
        <dbReference type="SAM" id="Phobius"/>
    </source>
</evidence>
<dbReference type="AlphaFoldDB" id="A0A829WF38"/>
<organism evidence="2 3">
    <name type="scientific">Enterocloster clostridioformis</name>
    <dbReference type="NCBI Taxonomy" id="1531"/>
    <lineage>
        <taxon>Bacteria</taxon>
        <taxon>Bacillati</taxon>
        <taxon>Bacillota</taxon>
        <taxon>Clostridia</taxon>
        <taxon>Lachnospirales</taxon>
        <taxon>Lachnospiraceae</taxon>
        <taxon>Enterocloster</taxon>
    </lineage>
</organism>
<dbReference type="Proteomes" id="UP000315200">
    <property type="component" value="Unassembled WGS sequence"/>
</dbReference>
<name>A0A829WF38_9FIRM</name>
<dbReference type="EMBL" id="BJLB01000001">
    <property type="protein sequence ID" value="GEA38271.1"/>
    <property type="molecule type" value="Genomic_DNA"/>
</dbReference>
<gene>
    <name evidence="2" type="ORF">Ccl03g_39840</name>
</gene>
<evidence type="ECO:0000313" key="3">
    <source>
        <dbReference type="Proteomes" id="UP000315200"/>
    </source>
</evidence>
<keyword evidence="1" id="KW-0812">Transmembrane</keyword>
<keyword evidence="1" id="KW-1133">Transmembrane helix</keyword>
<sequence>MLIYKASAVIDGIISLRMFFFLIFLADLRMNHRICLFIHNIVENSVDDVLLSDN</sequence>
<feature type="transmembrane region" description="Helical" evidence="1">
    <location>
        <begin position="6"/>
        <end position="26"/>
    </location>
</feature>
<reference evidence="2 3" key="1">
    <citation type="submission" date="2019-06" db="EMBL/GenBank/DDBJ databases">
        <title>Draft genome sequence of [Clostridium] clostridioforme NBRC 113352.</title>
        <authorList>
            <person name="Miura T."/>
            <person name="Furukawa M."/>
            <person name="Shimamura M."/>
            <person name="Ohyama Y."/>
            <person name="Yamazoe A."/>
            <person name="Kawasaki H."/>
        </authorList>
    </citation>
    <scope>NUCLEOTIDE SEQUENCE [LARGE SCALE GENOMIC DNA]</scope>
    <source>
        <strain evidence="2 3">NBRC 113352</strain>
    </source>
</reference>
<protein>
    <submittedName>
        <fullName evidence="2">Uncharacterized protein</fullName>
    </submittedName>
</protein>
<keyword evidence="1" id="KW-0472">Membrane</keyword>